<protein>
    <submittedName>
        <fullName evidence="1">Uncharacterized protein</fullName>
    </submittedName>
</protein>
<reference evidence="1 2" key="1">
    <citation type="submission" date="2024-02" db="EMBL/GenBank/DDBJ databases">
        <title>Chromosome-level genome assembly of the Eurasian Minnow (Phoxinus phoxinus).</title>
        <authorList>
            <person name="Oriowo T.O."/>
            <person name="Martin S."/>
            <person name="Stange M."/>
            <person name="Chrysostomakis Y."/>
            <person name="Brown T."/>
            <person name="Winkler S."/>
            <person name="Kukowka S."/>
            <person name="Myers E.W."/>
            <person name="Bohne A."/>
        </authorList>
    </citation>
    <scope>NUCLEOTIDE SEQUENCE [LARGE SCALE GENOMIC DNA]</scope>
    <source>
        <strain evidence="1">ZFMK-TIS-60720</strain>
        <tissue evidence="1">Whole Organism</tissue>
    </source>
</reference>
<dbReference type="EMBL" id="JAYKXH010000008">
    <property type="protein sequence ID" value="KAK7160646.1"/>
    <property type="molecule type" value="Genomic_DNA"/>
</dbReference>
<dbReference type="Proteomes" id="UP001364617">
    <property type="component" value="Unassembled WGS sequence"/>
</dbReference>
<proteinExistence type="predicted"/>
<organism evidence="1 2">
    <name type="scientific">Phoxinus phoxinus</name>
    <name type="common">Eurasian minnow</name>
    <dbReference type="NCBI Taxonomy" id="58324"/>
    <lineage>
        <taxon>Eukaryota</taxon>
        <taxon>Metazoa</taxon>
        <taxon>Chordata</taxon>
        <taxon>Craniata</taxon>
        <taxon>Vertebrata</taxon>
        <taxon>Euteleostomi</taxon>
        <taxon>Actinopterygii</taxon>
        <taxon>Neopterygii</taxon>
        <taxon>Teleostei</taxon>
        <taxon>Ostariophysi</taxon>
        <taxon>Cypriniformes</taxon>
        <taxon>Leuciscidae</taxon>
        <taxon>Phoxininae</taxon>
        <taxon>Phoxinus</taxon>
    </lineage>
</organism>
<evidence type="ECO:0000313" key="2">
    <source>
        <dbReference type="Proteomes" id="UP001364617"/>
    </source>
</evidence>
<gene>
    <name evidence="1" type="ORF">R3I93_008337</name>
</gene>
<comment type="caution">
    <text evidence="1">The sequence shown here is derived from an EMBL/GenBank/DDBJ whole genome shotgun (WGS) entry which is preliminary data.</text>
</comment>
<sequence length="75" mass="8662">MLQQMCKGLELYGLHEMVKQNQPLFQPLFVPGHFAKPDADFLTMALSLILSEEGSAKRQRESRIVNYLQEFHSKP</sequence>
<accession>A0AAN9DB85</accession>
<evidence type="ECO:0000313" key="1">
    <source>
        <dbReference type="EMBL" id="KAK7160646.1"/>
    </source>
</evidence>
<dbReference type="AlphaFoldDB" id="A0AAN9DB85"/>
<name>A0AAN9DB85_9TELE</name>
<keyword evidence="2" id="KW-1185">Reference proteome</keyword>